<comment type="similarity">
    <text evidence="3 11">Belongs to the ketopantoate reductase family.</text>
</comment>
<evidence type="ECO:0000256" key="2">
    <source>
        <dbReference type="ARBA" id="ARBA00004994"/>
    </source>
</evidence>
<evidence type="ECO:0000259" key="12">
    <source>
        <dbReference type="Pfam" id="PF02558"/>
    </source>
</evidence>
<keyword evidence="8 11" id="KW-0560">Oxidoreductase</keyword>
<dbReference type="InterPro" id="IPR013328">
    <property type="entry name" value="6PGD_dom2"/>
</dbReference>
<evidence type="ECO:0000259" key="13">
    <source>
        <dbReference type="Pfam" id="PF08546"/>
    </source>
</evidence>
<dbReference type="AlphaFoldDB" id="A0A371BBB6"/>
<proteinExistence type="inferred from homology"/>
<evidence type="ECO:0000313" key="15">
    <source>
        <dbReference type="Proteomes" id="UP000263993"/>
    </source>
</evidence>
<keyword evidence="7 11" id="KW-0521">NADP</keyword>
<reference evidence="15" key="1">
    <citation type="submission" date="2018-08" db="EMBL/GenBank/DDBJ databases">
        <authorList>
            <person name="Kim S.-J."/>
            <person name="Jung G.-Y."/>
        </authorList>
    </citation>
    <scope>NUCLEOTIDE SEQUENCE [LARGE SCALE GENOMIC DNA]</scope>
    <source>
        <strain evidence="15">GY_H</strain>
    </source>
</reference>
<dbReference type="GO" id="GO:0015940">
    <property type="term" value="P:pantothenate biosynthetic process"/>
    <property type="evidence" value="ECO:0007669"/>
    <property type="project" value="UniProtKB-UniPathway"/>
</dbReference>
<keyword evidence="15" id="KW-1185">Reference proteome</keyword>
<dbReference type="InterPro" id="IPR008927">
    <property type="entry name" value="6-PGluconate_DH-like_C_sf"/>
</dbReference>
<dbReference type="PANTHER" id="PTHR21708">
    <property type="entry name" value="PROBABLE 2-DEHYDROPANTOATE 2-REDUCTASE"/>
    <property type="match status" value="1"/>
</dbReference>
<dbReference type="UniPathway" id="UPA00028">
    <property type="reaction ID" value="UER00004"/>
</dbReference>
<name>A0A371BBB6_9BRAD</name>
<dbReference type="Gene3D" id="1.10.1040.10">
    <property type="entry name" value="N-(1-d-carboxylethyl)-l-norvaline Dehydrogenase, domain 2"/>
    <property type="match status" value="1"/>
</dbReference>
<feature type="domain" description="Ketopantoate reductase C-terminal" evidence="13">
    <location>
        <begin position="178"/>
        <end position="301"/>
    </location>
</feature>
<comment type="caution">
    <text evidence="14">The sequence shown here is derived from an EMBL/GenBank/DDBJ whole genome shotgun (WGS) entry which is preliminary data.</text>
</comment>
<keyword evidence="6 11" id="KW-0566">Pantothenate biosynthesis</keyword>
<gene>
    <name evidence="14" type="ORF">DXH78_09925</name>
</gene>
<dbReference type="InterPro" id="IPR013752">
    <property type="entry name" value="KPA_reductase"/>
</dbReference>
<dbReference type="Pfam" id="PF02558">
    <property type="entry name" value="ApbA"/>
    <property type="match status" value="1"/>
</dbReference>
<dbReference type="Proteomes" id="UP000263993">
    <property type="component" value="Unassembled WGS sequence"/>
</dbReference>
<evidence type="ECO:0000313" key="14">
    <source>
        <dbReference type="EMBL" id="RDV04852.1"/>
    </source>
</evidence>
<evidence type="ECO:0000256" key="7">
    <source>
        <dbReference type="ARBA" id="ARBA00022857"/>
    </source>
</evidence>
<dbReference type="EC" id="1.1.1.169" evidence="4 11"/>
<feature type="domain" description="Ketopantoate reductase N-terminal" evidence="12">
    <location>
        <begin position="8"/>
        <end position="152"/>
    </location>
</feature>
<accession>A0A371BBB6</accession>
<dbReference type="GO" id="GO:0005737">
    <property type="term" value="C:cytoplasm"/>
    <property type="evidence" value="ECO:0007669"/>
    <property type="project" value="TreeGrafter"/>
</dbReference>
<dbReference type="InterPro" id="IPR013332">
    <property type="entry name" value="KPR_N"/>
</dbReference>
<evidence type="ECO:0000256" key="11">
    <source>
        <dbReference type="RuleBase" id="RU362068"/>
    </source>
</evidence>
<dbReference type="Pfam" id="PF08546">
    <property type="entry name" value="ApbA_C"/>
    <property type="match status" value="1"/>
</dbReference>
<evidence type="ECO:0000256" key="3">
    <source>
        <dbReference type="ARBA" id="ARBA00007870"/>
    </source>
</evidence>
<dbReference type="FunFam" id="3.40.50.720:FF:000307">
    <property type="entry name" value="2-dehydropantoate 2-reductase"/>
    <property type="match status" value="1"/>
</dbReference>
<evidence type="ECO:0000256" key="4">
    <source>
        <dbReference type="ARBA" id="ARBA00013014"/>
    </source>
</evidence>
<dbReference type="InterPro" id="IPR051402">
    <property type="entry name" value="KPR-Related"/>
</dbReference>
<dbReference type="OrthoDB" id="9796561at2"/>
<dbReference type="SUPFAM" id="SSF48179">
    <property type="entry name" value="6-phosphogluconate dehydrogenase C-terminal domain-like"/>
    <property type="match status" value="1"/>
</dbReference>
<sequence length="308" mass="32710">MRIAAMAAGAVGGYFGARLAAAGHDVFFIARGANLAAIKANGLKLESVHGDLHLPKVNVTDNPKDVGPVDVVLFAVKLWDTESAAELTKPLVNDATRVITLQNGVDSVERIAPILGAEQTVGGVTYIATTIAAPGVIKHTSAFARMVFGRADKKPDATLDAFVAAGKAAGLSLELSSDIERERWQKFIFLTAMSGATATFRSSIGPIAADPDLRDFFRQLMEEAYAVGRAKGVALDHAFIDERMAQIAGTIEPGMKASMAHDLERGNRLELDWLGGKVRALGRASGIPTPASDVVWNVLKLHRMGRPS</sequence>
<dbReference type="EMBL" id="QRGO01000001">
    <property type="protein sequence ID" value="RDV04852.1"/>
    <property type="molecule type" value="Genomic_DNA"/>
</dbReference>
<evidence type="ECO:0000256" key="6">
    <source>
        <dbReference type="ARBA" id="ARBA00022655"/>
    </source>
</evidence>
<dbReference type="InterPro" id="IPR003710">
    <property type="entry name" value="ApbA"/>
</dbReference>
<dbReference type="FunFam" id="1.10.1040.10:FF:000017">
    <property type="entry name" value="2-dehydropantoate 2-reductase"/>
    <property type="match status" value="1"/>
</dbReference>
<dbReference type="GO" id="GO:0008677">
    <property type="term" value="F:2-dehydropantoate 2-reductase activity"/>
    <property type="evidence" value="ECO:0007669"/>
    <property type="project" value="UniProtKB-EC"/>
</dbReference>
<dbReference type="RefSeq" id="WP_115516879.1">
    <property type="nucleotide sequence ID" value="NZ_QRGO01000001.1"/>
</dbReference>
<evidence type="ECO:0000256" key="5">
    <source>
        <dbReference type="ARBA" id="ARBA00019465"/>
    </source>
</evidence>
<dbReference type="InterPro" id="IPR036291">
    <property type="entry name" value="NAD(P)-bd_dom_sf"/>
</dbReference>
<evidence type="ECO:0000256" key="9">
    <source>
        <dbReference type="ARBA" id="ARBA00032024"/>
    </source>
</evidence>
<dbReference type="PANTHER" id="PTHR21708:SF26">
    <property type="entry name" value="2-DEHYDROPANTOATE 2-REDUCTASE"/>
    <property type="match status" value="1"/>
</dbReference>
<dbReference type="NCBIfam" id="TIGR00745">
    <property type="entry name" value="apbA_panE"/>
    <property type="match status" value="1"/>
</dbReference>
<evidence type="ECO:0000256" key="1">
    <source>
        <dbReference type="ARBA" id="ARBA00002919"/>
    </source>
</evidence>
<organism evidence="14 15">
    <name type="scientific">Undibacter mobilis</name>
    <dbReference type="NCBI Taxonomy" id="2292256"/>
    <lineage>
        <taxon>Bacteria</taxon>
        <taxon>Pseudomonadati</taxon>
        <taxon>Pseudomonadota</taxon>
        <taxon>Alphaproteobacteria</taxon>
        <taxon>Hyphomicrobiales</taxon>
        <taxon>Nitrobacteraceae</taxon>
        <taxon>Undibacter</taxon>
    </lineage>
</organism>
<evidence type="ECO:0000256" key="8">
    <source>
        <dbReference type="ARBA" id="ARBA00023002"/>
    </source>
</evidence>
<dbReference type="Gene3D" id="3.40.50.720">
    <property type="entry name" value="NAD(P)-binding Rossmann-like Domain"/>
    <property type="match status" value="1"/>
</dbReference>
<protein>
    <recommendedName>
        <fullName evidence="5 11">2-dehydropantoate 2-reductase</fullName>
        <ecNumber evidence="4 11">1.1.1.169</ecNumber>
    </recommendedName>
    <alternativeName>
        <fullName evidence="9 11">Ketopantoate reductase</fullName>
    </alternativeName>
</protein>
<comment type="catalytic activity">
    <reaction evidence="10 11">
        <text>(R)-pantoate + NADP(+) = 2-dehydropantoate + NADPH + H(+)</text>
        <dbReference type="Rhea" id="RHEA:16233"/>
        <dbReference type="ChEBI" id="CHEBI:11561"/>
        <dbReference type="ChEBI" id="CHEBI:15378"/>
        <dbReference type="ChEBI" id="CHEBI:15980"/>
        <dbReference type="ChEBI" id="CHEBI:57783"/>
        <dbReference type="ChEBI" id="CHEBI:58349"/>
        <dbReference type="EC" id="1.1.1.169"/>
    </reaction>
</comment>
<dbReference type="SUPFAM" id="SSF51735">
    <property type="entry name" value="NAD(P)-binding Rossmann-fold domains"/>
    <property type="match status" value="1"/>
</dbReference>
<evidence type="ECO:0000256" key="10">
    <source>
        <dbReference type="ARBA" id="ARBA00048793"/>
    </source>
</evidence>
<comment type="pathway">
    <text evidence="2 11">Cofactor biosynthesis; (R)-pantothenate biosynthesis; (R)-pantoate from 3-methyl-2-oxobutanoate: step 2/2.</text>
</comment>
<comment type="function">
    <text evidence="1 11">Catalyzes the NADPH-dependent reduction of ketopantoate into pantoic acid.</text>
</comment>